<evidence type="ECO:0000256" key="1">
    <source>
        <dbReference type="SAM" id="MobiDB-lite"/>
    </source>
</evidence>
<gene>
    <name evidence="2" type="ORF">MPLDJ20_120289</name>
</gene>
<evidence type="ECO:0000313" key="3">
    <source>
        <dbReference type="Proteomes" id="UP000046373"/>
    </source>
</evidence>
<dbReference type="EMBL" id="CCNB01000004">
    <property type="protein sequence ID" value="CDX28152.1"/>
    <property type="molecule type" value="Genomic_DNA"/>
</dbReference>
<evidence type="ECO:0000313" key="2">
    <source>
        <dbReference type="EMBL" id="CDX28152.1"/>
    </source>
</evidence>
<protein>
    <submittedName>
        <fullName evidence="2">Uncharacterized protein</fullName>
    </submittedName>
</protein>
<sequence>MRFPIAEGIARNAAGDDGRRPAGLREGLGHHTRFAARSPHRFDRTRIGSKRLQHHRLGHRRGPVAVDVAHDLHVRRFREPFVGADALLGDQRTAGNALDPQHIALAVERRGDVLGHVIAELDVVGIDTDRVRGGDEAHRDHRNARFIGRLDGVVQRGRRSGHDSDDAAFLVDEGTELGDLLAGVTVGVRKLEAADAAVGLESADKALEVVGQRHPPGIPLIRFGVAPFPWLGRHREAVEGRRLHILFSPDIEALQIVRQRGEGRLAVGESGIGKCQPGEQQSWKKYANGMRIHGRVPLLILYMIVYFNR</sequence>
<accession>A0A090ED60</accession>
<organism evidence="2 3">
    <name type="scientific">Mesorhizobium plurifarium</name>
    <dbReference type="NCBI Taxonomy" id="69974"/>
    <lineage>
        <taxon>Bacteria</taxon>
        <taxon>Pseudomonadati</taxon>
        <taxon>Pseudomonadota</taxon>
        <taxon>Alphaproteobacteria</taxon>
        <taxon>Hyphomicrobiales</taxon>
        <taxon>Phyllobacteriaceae</taxon>
        <taxon>Mesorhizobium</taxon>
    </lineage>
</organism>
<feature type="region of interest" description="Disordered" evidence="1">
    <location>
        <begin position="1"/>
        <end position="30"/>
    </location>
</feature>
<dbReference type="AlphaFoldDB" id="A0A090ED60"/>
<proteinExistence type="predicted"/>
<name>A0A090ED60_MESPL</name>
<dbReference type="Proteomes" id="UP000046373">
    <property type="component" value="Unassembled WGS sequence"/>
</dbReference>
<reference evidence="2 3" key="1">
    <citation type="submission" date="2014-08" db="EMBL/GenBank/DDBJ databases">
        <authorList>
            <person name="Moulin Lionel"/>
        </authorList>
    </citation>
    <scope>NUCLEOTIDE SEQUENCE [LARGE SCALE GENOMIC DNA]</scope>
</reference>